<evidence type="ECO:0000256" key="1">
    <source>
        <dbReference type="SAM" id="MobiDB-lite"/>
    </source>
</evidence>
<comment type="caution">
    <text evidence="3">The sequence shown here is derived from an EMBL/GenBank/DDBJ whole genome shotgun (WGS) entry which is preliminary data.</text>
</comment>
<evidence type="ECO:0000313" key="3">
    <source>
        <dbReference type="EMBL" id="KAI8038889.1"/>
    </source>
</evidence>
<organism evidence="3 4">
    <name type="scientific">Drosophila gunungcola</name>
    <name type="common">fruit fly</name>
    <dbReference type="NCBI Taxonomy" id="103775"/>
    <lineage>
        <taxon>Eukaryota</taxon>
        <taxon>Metazoa</taxon>
        <taxon>Ecdysozoa</taxon>
        <taxon>Arthropoda</taxon>
        <taxon>Hexapoda</taxon>
        <taxon>Insecta</taxon>
        <taxon>Pterygota</taxon>
        <taxon>Neoptera</taxon>
        <taxon>Endopterygota</taxon>
        <taxon>Diptera</taxon>
        <taxon>Brachycera</taxon>
        <taxon>Muscomorpha</taxon>
        <taxon>Ephydroidea</taxon>
        <taxon>Drosophilidae</taxon>
        <taxon>Drosophila</taxon>
        <taxon>Sophophora</taxon>
    </lineage>
</organism>
<proteinExistence type="predicted"/>
<name>A0A9P9YKZ0_9MUSC</name>
<dbReference type="AlphaFoldDB" id="A0A9P9YKZ0"/>
<reference evidence="3" key="1">
    <citation type="journal article" date="2023" name="Genome Biol. Evol.">
        <title>Long-read-based Genome Assembly of Drosophila gunungcola Reveals Fewer Chemosensory Genes in Flower-breeding Species.</title>
        <authorList>
            <person name="Negi A."/>
            <person name="Liao B.Y."/>
            <person name="Yeh S.D."/>
        </authorList>
    </citation>
    <scope>NUCLEOTIDE SEQUENCE</scope>
    <source>
        <strain evidence="3">Sukarami</strain>
    </source>
</reference>
<dbReference type="EMBL" id="JAMKOV010000007">
    <property type="protein sequence ID" value="KAI8038889.1"/>
    <property type="molecule type" value="Genomic_DNA"/>
</dbReference>
<feature type="non-terminal residue" evidence="3">
    <location>
        <position position="1"/>
    </location>
</feature>
<dbReference type="Proteomes" id="UP001059596">
    <property type="component" value="Unassembled WGS sequence"/>
</dbReference>
<evidence type="ECO:0000256" key="2">
    <source>
        <dbReference type="SAM" id="SignalP"/>
    </source>
</evidence>
<evidence type="ECO:0000313" key="4">
    <source>
        <dbReference type="Proteomes" id="UP001059596"/>
    </source>
</evidence>
<keyword evidence="4" id="KW-1185">Reference proteome</keyword>
<feature type="chain" id="PRO_5040303078" evidence="2">
    <location>
        <begin position="22"/>
        <end position="121"/>
    </location>
</feature>
<feature type="compositionally biased region" description="Basic and acidic residues" evidence="1">
    <location>
        <begin position="67"/>
        <end position="76"/>
    </location>
</feature>
<feature type="signal peptide" evidence="2">
    <location>
        <begin position="1"/>
        <end position="21"/>
    </location>
</feature>
<sequence length="121" mass="13698">GSNHQKLISCCPWILAPCTLCLSPDESDCGKLPTAFEPPSGFSEGIKLSGRISWRSQISAVQQTLRQTHEHSREKPGAQSRGNCNLQFQSKNRRLVDPSRPQLQMQLQMEVHWENRSSNRL</sequence>
<protein>
    <submittedName>
        <fullName evidence="3">Uncharacterized protein</fullName>
    </submittedName>
</protein>
<accession>A0A9P9YKZ0</accession>
<gene>
    <name evidence="3" type="ORF">M5D96_008804</name>
</gene>
<feature type="region of interest" description="Disordered" evidence="1">
    <location>
        <begin position="63"/>
        <end position="84"/>
    </location>
</feature>
<keyword evidence="2" id="KW-0732">Signal</keyword>